<evidence type="ECO:0000256" key="1">
    <source>
        <dbReference type="ARBA" id="ARBA00012513"/>
    </source>
</evidence>
<dbReference type="PROSITE" id="PS50011">
    <property type="entry name" value="PROTEIN_KINASE_DOM"/>
    <property type="match status" value="1"/>
</dbReference>
<dbReference type="PANTHER" id="PTHR43289">
    <property type="entry name" value="MITOGEN-ACTIVATED PROTEIN KINASE KINASE KINASE 20-RELATED"/>
    <property type="match status" value="1"/>
</dbReference>
<keyword evidence="10" id="KW-1185">Reference proteome</keyword>
<dbReference type="GO" id="GO:0004674">
    <property type="term" value="F:protein serine/threonine kinase activity"/>
    <property type="evidence" value="ECO:0007669"/>
    <property type="project" value="UniProtKB-KW"/>
</dbReference>
<sequence>MGRRTLVNGRYELLQRPSEQGAMGEVWFGRDIRLDRQVVVKFIRFPAGDQAAENDYTRRFVRESRITAHLEHPGVPAVYDVGTHKGRPYLVMQRIRGVSLRTLLVEEGRLPIGWVAAVAAQVCAVLSAAHRASLIHRDLKPGNLMLEPEGTVKVLDFGLAVAPALSNSSLITVTGLMMGTPEYMAPERIESNVSGPASDIYALGCTIHELLTGRRPFAGATPFEVMNRQVRDEPPPLRQARPEVPVGLEALVLEMLRKRPEERLADADVVHQLLLAYVTDLAPIPGVVESPTTPNGVRLYARALSRMLAAGPRPVTVGAFTEGHVLTLRSEQADAFFADGDYRQAAAVYRLLADDVANRHGPLSERALTYRSRVATCHALLGLTDQMSEELAGLIDDHTKVFGPNDHRTVQLRRQFGLRRMGRAGPEGADEARPDIPTDLPRRQSAEATDLNEFVAVRRPFRLNRRS</sequence>
<dbReference type="Proteomes" id="UP000198937">
    <property type="component" value="Unassembled WGS sequence"/>
</dbReference>
<evidence type="ECO:0000256" key="6">
    <source>
        <dbReference type="ARBA" id="ARBA00022840"/>
    </source>
</evidence>
<keyword evidence="4" id="KW-0547">Nucleotide-binding</keyword>
<evidence type="ECO:0000256" key="4">
    <source>
        <dbReference type="ARBA" id="ARBA00022741"/>
    </source>
</evidence>
<dbReference type="PANTHER" id="PTHR43289:SF6">
    <property type="entry name" value="SERINE_THREONINE-PROTEIN KINASE NEKL-3"/>
    <property type="match status" value="1"/>
</dbReference>
<proteinExistence type="predicted"/>
<dbReference type="InterPro" id="IPR000719">
    <property type="entry name" value="Prot_kinase_dom"/>
</dbReference>
<evidence type="ECO:0000313" key="10">
    <source>
        <dbReference type="Proteomes" id="UP000198937"/>
    </source>
</evidence>
<evidence type="ECO:0000256" key="7">
    <source>
        <dbReference type="SAM" id="MobiDB-lite"/>
    </source>
</evidence>
<feature type="compositionally biased region" description="Basic and acidic residues" evidence="7">
    <location>
        <begin position="430"/>
        <end position="445"/>
    </location>
</feature>
<dbReference type="Gene3D" id="3.30.200.20">
    <property type="entry name" value="Phosphorylase Kinase, domain 1"/>
    <property type="match status" value="1"/>
</dbReference>
<dbReference type="Pfam" id="PF00069">
    <property type="entry name" value="Pkinase"/>
    <property type="match status" value="1"/>
</dbReference>
<evidence type="ECO:0000256" key="5">
    <source>
        <dbReference type="ARBA" id="ARBA00022777"/>
    </source>
</evidence>
<dbReference type="SMART" id="SM00220">
    <property type="entry name" value="S_TKc"/>
    <property type="match status" value="1"/>
</dbReference>
<gene>
    <name evidence="9" type="ORF">GA0070617_3513</name>
</gene>
<dbReference type="GO" id="GO:0005524">
    <property type="term" value="F:ATP binding"/>
    <property type="evidence" value="ECO:0007669"/>
    <property type="project" value="UniProtKB-KW"/>
</dbReference>
<keyword evidence="5 9" id="KW-0418">Kinase</keyword>
<dbReference type="InterPro" id="IPR011009">
    <property type="entry name" value="Kinase-like_dom_sf"/>
</dbReference>
<feature type="region of interest" description="Disordered" evidence="7">
    <location>
        <begin position="421"/>
        <end position="448"/>
    </location>
</feature>
<dbReference type="EMBL" id="FMIA01000002">
    <property type="protein sequence ID" value="SCL57403.1"/>
    <property type="molecule type" value="Genomic_DNA"/>
</dbReference>
<evidence type="ECO:0000256" key="2">
    <source>
        <dbReference type="ARBA" id="ARBA00022527"/>
    </source>
</evidence>
<dbReference type="EC" id="2.7.11.1" evidence="1"/>
<accession>A0A1C6UU71</accession>
<feature type="domain" description="Protein kinase" evidence="8">
    <location>
        <begin position="12"/>
        <end position="274"/>
    </location>
</feature>
<name>A0A1C6UU71_9ACTN</name>
<keyword evidence="6" id="KW-0067">ATP-binding</keyword>
<evidence type="ECO:0000256" key="3">
    <source>
        <dbReference type="ARBA" id="ARBA00022679"/>
    </source>
</evidence>
<organism evidence="9 10">
    <name type="scientific">Micromonospora yangpuensis</name>
    <dbReference type="NCBI Taxonomy" id="683228"/>
    <lineage>
        <taxon>Bacteria</taxon>
        <taxon>Bacillati</taxon>
        <taxon>Actinomycetota</taxon>
        <taxon>Actinomycetes</taxon>
        <taxon>Micromonosporales</taxon>
        <taxon>Micromonosporaceae</taxon>
        <taxon>Micromonospora</taxon>
    </lineage>
</organism>
<dbReference type="STRING" id="683228.GA0070617_3513"/>
<dbReference type="SUPFAM" id="SSF56112">
    <property type="entry name" value="Protein kinase-like (PK-like)"/>
    <property type="match status" value="1"/>
</dbReference>
<reference evidence="9 10" key="1">
    <citation type="submission" date="2016-06" db="EMBL/GenBank/DDBJ databases">
        <authorList>
            <person name="Kjaerup R.B."/>
            <person name="Dalgaard T.S."/>
            <person name="Juul-Madsen H.R."/>
        </authorList>
    </citation>
    <scope>NUCLEOTIDE SEQUENCE [LARGE SCALE GENOMIC DNA]</scope>
    <source>
        <strain evidence="9 10">DSM 45577</strain>
    </source>
</reference>
<protein>
    <recommendedName>
        <fullName evidence="1">non-specific serine/threonine protein kinase</fullName>
        <ecNumber evidence="1">2.7.11.1</ecNumber>
    </recommendedName>
</protein>
<dbReference type="CDD" id="cd14014">
    <property type="entry name" value="STKc_PknB_like"/>
    <property type="match status" value="1"/>
</dbReference>
<dbReference type="AlphaFoldDB" id="A0A1C6UU71"/>
<dbReference type="PROSITE" id="PS00108">
    <property type="entry name" value="PROTEIN_KINASE_ST"/>
    <property type="match status" value="1"/>
</dbReference>
<dbReference type="Gene3D" id="1.10.510.10">
    <property type="entry name" value="Transferase(Phosphotransferase) domain 1"/>
    <property type="match status" value="1"/>
</dbReference>
<dbReference type="InterPro" id="IPR008271">
    <property type="entry name" value="Ser/Thr_kinase_AS"/>
</dbReference>
<keyword evidence="2 9" id="KW-0723">Serine/threonine-protein kinase</keyword>
<evidence type="ECO:0000259" key="8">
    <source>
        <dbReference type="PROSITE" id="PS50011"/>
    </source>
</evidence>
<keyword evidence="3" id="KW-0808">Transferase</keyword>
<evidence type="ECO:0000313" key="9">
    <source>
        <dbReference type="EMBL" id="SCL57403.1"/>
    </source>
</evidence>